<feature type="domain" description="Teneurin-like YD-shell" evidence="3">
    <location>
        <begin position="672"/>
        <end position="949"/>
    </location>
</feature>
<evidence type="ECO:0000259" key="2">
    <source>
        <dbReference type="Pfam" id="PF20148"/>
    </source>
</evidence>
<dbReference type="Pfam" id="PF05593">
    <property type="entry name" value="RHS_repeat"/>
    <property type="match status" value="1"/>
</dbReference>
<comment type="caution">
    <text evidence="4">The sequence shown here is derived from an EMBL/GenBank/DDBJ whole genome shotgun (WGS) entry which is preliminary data.</text>
</comment>
<dbReference type="InterPro" id="IPR031325">
    <property type="entry name" value="RHS_repeat"/>
</dbReference>
<dbReference type="EMBL" id="MDLC01000033">
    <property type="protein sequence ID" value="ODS23275.1"/>
    <property type="molecule type" value="Genomic_DNA"/>
</dbReference>
<evidence type="ECO:0000313" key="4">
    <source>
        <dbReference type="EMBL" id="ODS23275.1"/>
    </source>
</evidence>
<dbReference type="Proteomes" id="UP000242502">
    <property type="component" value="Unassembled WGS sequence"/>
</dbReference>
<evidence type="ECO:0000256" key="1">
    <source>
        <dbReference type="ARBA" id="ARBA00022737"/>
    </source>
</evidence>
<dbReference type="Gene3D" id="2.180.10.10">
    <property type="entry name" value="RHS repeat-associated core"/>
    <property type="match status" value="3"/>
</dbReference>
<evidence type="ECO:0000313" key="5">
    <source>
        <dbReference type="Proteomes" id="UP000242502"/>
    </source>
</evidence>
<reference evidence="4 5" key="1">
    <citation type="journal article" date="2016" name="Appl. Environ. Microbiol.">
        <title>Lack of Overt Genome Reduction in the Bryostatin-Producing Bryozoan Symbiont "Candidatus Endobugula sertula".</title>
        <authorList>
            <person name="Miller I.J."/>
            <person name="Vanee N."/>
            <person name="Fong S.S."/>
            <person name="Lim-Fong G.E."/>
            <person name="Kwan J.C."/>
        </authorList>
    </citation>
    <scope>NUCLEOTIDE SEQUENCE [LARGE SCALE GENOMIC DNA]</scope>
    <source>
        <strain evidence="4">AB1-4</strain>
    </source>
</reference>
<dbReference type="PRINTS" id="PR00394">
    <property type="entry name" value="RHSPROTEIN"/>
</dbReference>
<dbReference type="Pfam" id="PF25023">
    <property type="entry name" value="TEN_YD-shell"/>
    <property type="match status" value="3"/>
</dbReference>
<gene>
    <name evidence="4" type="ORF">AB835_09650</name>
</gene>
<dbReference type="InterPro" id="IPR022385">
    <property type="entry name" value="Rhs_assc_core"/>
</dbReference>
<feature type="domain" description="DUF6531" evidence="2">
    <location>
        <begin position="23"/>
        <end position="78"/>
    </location>
</feature>
<dbReference type="InterPro" id="IPR006530">
    <property type="entry name" value="YD"/>
</dbReference>
<organism evidence="4 5">
    <name type="scientific">Candidatus Endobugula sertula</name>
    <name type="common">Bugula neritina bacterial symbiont</name>
    <dbReference type="NCBI Taxonomy" id="62101"/>
    <lineage>
        <taxon>Bacteria</taxon>
        <taxon>Pseudomonadati</taxon>
        <taxon>Pseudomonadota</taxon>
        <taxon>Gammaproteobacteria</taxon>
        <taxon>Cellvibrionales</taxon>
        <taxon>Cellvibrionaceae</taxon>
        <taxon>Candidatus Endobugula</taxon>
    </lineage>
</organism>
<dbReference type="PANTHER" id="PTHR32305">
    <property type="match status" value="1"/>
</dbReference>
<proteinExistence type="predicted"/>
<dbReference type="STRING" id="62101.AB835_09650"/>
<dbReference type="InterPro" id="IPR050708">
    <property type="entry name" value="T6SS_VgrG/RHS"/>
</dbReference>
<keyword evidence="1" id="KW-0677">Repeat</keyword>
<dbReference type="InterPro" id="IPR045351">
    <property type="entry name" value="DUF6531"/>
</dbReference>
<dbReference type="AlphaFoldDB" id="A0A1D2QNW9"/>
<feature type="domain" description="Teneurin-like YD-shell" evidence="3">
    <location>
        <begin position="547"/>
        <end position="659"/>
    </location>
</feature>
<dbReference type="InterPro" id="IPR056823">
    <property type="entry name" value="TEN-like_YD-shell"/>
</dbReference>
<evidence type="ECO:0000259" key="3">
    <source>
        <dbReference type="Pfam" id="PF25023"/>
    </source>
</evidence>
<dbReference type="Pfam" id="PF20148">
    <property type="entry name" value="DUF6531"/>
    <property type="match status" value="1"/>
</dbReference>
<dbReference type="PANTHER" id="PTHR32305:SF15">
    <property type="entry name" value="PROTEIN RHSA-RELATED"/>
    <property type="match status" value="1"/>
</dbReference>
<dbReference type="NCBIfam" id="TIGR03696">
    <property type="entry name" value="Rhs_assc_core"/>
    <property type="match status" value="1"/>
</dbReference>
<name>A0A1D2QNW9_9GAMM</name>
<accession>A0A1D2QNW9</accession>
<sequence length="1031" mass="116827">MIPLAVARGGDCKNDPENDCSTGSPVYLATGKFNWSETDIVLKGRPQLAVTRTFNSHDPRIGLLGNGWTTSCDQGLVYTVRYENNAGVITEVAEYVRRLANGKRYIYRQQADGSFVGPGLFDVVTRQVDGMARLQKRDGSYTIYRESGQLQTKADRHGNLIHYDYGLDDRLIRQKDTHGRIISYYYNSNGLVSRITDHSGREWTYTYDSRANLTGVTDPLGNTRHYEYQTYQPSGDGNVYSQLTGITDGSGVVEISVTYNGSRVSSYTDLENTYHYTFDTNRRLATKVDSQGSSWRYHYNATGQRSRTEAPVGRTTTYGRNSHSLLTRLTDPSGTIYEYTYDQYSNRLTASDARGKVTTIYDGAKPWPLTVTSRSGRVTTITYDSYGRPLIIKDPENNNHQLQWSPHGDLLSVTNALGHQTRISYNNQGMPLTVTDALGRTTQYQYDKVNNVIRITNPAGETTHYTYDAQDRLIAYTDGNGDVTSYQYDQAHRVTEITNANQQRVRYQYDNFGRLQQRRFYDDTIFSYTYRNDNLINTMTRPDGIVTTYSYDAAKRLTQRKVGDEETYTYTYNLRDELTSVTNNTGTVDVSYDDFGRTLAMTVNGQQHQYQYNTENEPTQLNSLGVLQTQQYNQRGLLTQMAANSNTYQYTYDSINRLTALTRSDITPSTYTYDSANQLTDIHHGLGQRSHRYQYDLASRLSQWQGVSDETRDYTYDRTGRLTQTQSSNTSADENYTYDALGNRQQHNAQLDVANRLIENDYHQYTYDINGNRTTVTNKLTGAIERYQYNSLDQMIGYQRYTDIQPDTVASVDYSYTYGPLGRRWSKTNNITNSITTFHWSGSALIGEVTNGTTRRYLIEGSTPVGFIENGNIYHYLKDHLGTAHQIIDSSGVVVWEGNYDSFGNATETVALIENNLRFAGQYFDQESGLHYNYFRYYDPKTGRYTQSDPIGLDDGPNSYSYVYNNPLVYFDPDGRSAVGVVGGWIGTDVAVPDPSDAAWPKWAGYGIALGVGVGSLLASLCENDDCEKKQ</sequence>
<dbReference type="NCBIfam" id="TIGR01643">
    <property type="entry name" value="YD_repeat_2x"/>
    <property type="match status" value="8"/>
</dbReference>
<feature type="domain" description="Teneurin-like YD-shell" evidence="3">
    <location>
        <begin position="335"/>
        <end position="534"/>
    </location>
</feature>
<protein>
    <submittedName>
        <fullName evidence="4">Uncharacterized protein</fullName>
    </submittedName>
</protein>